<accession>A0ABQ4NA75</accession>
<dbReference type="Gene3D" id="3.30.460.10">
    <property type="entry name" value="Beta Polymerase, domain 2"/>
    <property type="match status" value="1"/>
</dbReference>
<dbReference type="Pfam" id="PF04229">
    <property type="entry name" value="GrpB"/>
    <property type="match status" value="1"/>
</dbReference>
<dbReference type="SUPFAM" id="SSF81301">
    <property type="entry name" value="Nucleotidyltransferase"/>
    <property type="match status" value="1"/>
</dbReference>
<comment type="caution">
    <text evidence="1">The sequence shown here is derived from an EMBL/GenBank/DDBJ whole genome shotgun (WGS) entry which is preliminary data.</text>
</comment>
<protein>
    <recommendedName>
        <fullName evidence="3">GrpB family protein</fullName>
    </recommendedName>
</protein>
<keyword evidence="2" id="KW-1185">Reference proteome</keyword>
<organism evidence="1 2">
    <name type="scientific">Paenibacillus cisolokensis</name>
    <dbReference type="NCBI Taxonomy" id="1658519"/>
    <lineage>
        <taxon>Bacteria</taxon>
        <taxon>Bacillati</taxon>
        <taxon>Bacillota</taxon>
        <taxon>Bacilli</taxon>
        <taxon>Bacillales</taxon>
        <taxon>Paenibacillaceae</taxon>
        <taxon>Paenibacillus</taxon>
    </lineage>
</organism>
<evidence type="ECO:0000313" key="2">
    <source>
        <dbReference type="Proteomes" id="UP000680304"/>
    </source>
</evidence>
<sequence length="181" mass="21391">MSDEITIESYQPEWPLRFQHIAQLLRAELGETAVRIDHIGSTSVPGLAAKPIIDIQISVRSFEPFEAIRLPLERCGFRWRSDNPDLTKRYFREGPGMARTHIHVRREGSWSEQLALLFRDYLRCHEEERLAYAECKIRLAERYRDDRHGYVDAKRPFIWSMMQKADQWSQMVGWMPGERDA</sequence>
<reference evidence="1 2" key="1">
    <citation type="submission" date="2021-04" db="EMBL/GenBank/DDBJ databases">
        <title>Draft genome sequence of Paenibacillus cisolokensis, LC2-13A.</title>
        <authorList>
            <person name="Uke A."/>
            <person name="Chhe C."/>
            <person name="Baramee S."/>
            <person name="Kosugi A."/>
        </authorList>
    </citation>
    <scope>NUCLEOTIDE SEQUENCE [LARGE SCALE GENOMIC DNA]</scope>
    <source>
        <strain evidence="1 2">LC2-13A</strain>
    </source>
</reference>
<name>A0ABQ4NA75_9BACL</name>
<dbReference type="EMBL" id="BOVJ01000119">
    <property type="protein sequence ID" value="GIQ65091.1"/>
    <property type="molecule type" value="Genomic_DNA"/>
</dbReference>
<dbReference type="InterPro" id="IPR043519">
    <property type="entry name" value="NT_sf"/>
</dbReference>
<dbReference type="Proteomes" id="UP000680304">
    <property type="component" value="Unassembled WGS sequence"/>
</dbReference>
<evidence type="ECO:0008006" key="3">
    <source>
        <dbReference type="Google" id="ProtNLM"/>
    </source>
</evidence>
<proteinExistence type="predicted"/>
<dbReference type="PANTHER" id="PTHR34822">
    <property type="entry name" value="GRPB DOMAIN PROTEIN (AFU_ORTHOLOGUE AFUA_1G01530)"/>
    <property type="match status" value="1"/>
</dbReference>
<gene>
    <name evidence="1" type="ORF">PACILC2_36590</name>
</gene>
<dbReference type="RefSeq" id="WP_213529597.1">
    <property type="nucleotide sequence ID" value="NZ_BOVJ01000119.1"/>
</dbReference>
<dbReference type="InterPro" id="IPR007344">
    <property type="entry name" value="GrpB/CoaE"/>
</dbReference>
<dbReference type="PANTHER" id="PTHR34822:SF1">
    <property type="entry name" value="GRPB FAMILY PROTEIN"/>
    <property type="match status" value="1"/>
</dbReference>
<evidence type="ECO:0000313" key="1">
    <source>
        <dbReference type="EMBL" id="GIQ65091.1"/>
    </source>
</evidence>